<feature type="region of interest" description="Disordered" evidence="1">
    <location>
        <begin position="1"/>
        <end position="22"/>
    </location>
</feature>
<comment type="caution">
    <text evidence="3">The sequence shown here is derived from an EMBL/GenBank/DDBJ whole genome shotgun (WGS) entry which is preliminary data.</text>
</comment>
<evidence type="ECO:0000313" key="3">
    <source>
        <dbReference type="EMBL" id="MBB4760708.1"/>
    </source>
</evidence>
<feature type="compositionally biased region" description="Low complexity" evidence="1">
    <location>
        <begin position="13"/>
        <end position="22"/>
    </location>
</feature>
<protein>
    <submittedName>
        <fullName evidence="3">Uncharacterized protein</fullName>
    </submittedName>
</protein>
<keyword evidence="2" id="KW-1133">Transmembrane helix</keyword>
<dbReference type="RefSeq" id="WP_184990672.1">
    <property type="nucleotide sequence ID" value="NZ_BOMK01000028.1"/>
</dbReference>
<sequence>MTTTDETTPQSEAAVTGSGNATAASGGIASTGAIVFKFANASPQEKTAGRFVAYAFAMTILLLVAWLVWRQVQAPDLAVSAAPLGSAPADVRAGLPVQPSGTGEDPGAGNAAAPGPRAPDPTTGGSRRTSPDASPSPSKAVQPAVTQKCTGRLALRAGMSADLATCTASSGGASADLLFTSAGIDVRDGIKTRQAGKNGSDTATNYDTCNGLFLYPGHPDAEVPITTAACLRSDRSVAYIDIIERDSTHIVVNLLAWKLR</sequence>
<dbReference type="AlphaFoldDB" id="A0A7W7HTV3"/>
<feature type="region of interest" description="Disordered" evidence="1">
    <location>
        <begin position="88"/>
        <end position="145"/>
    </location>
</feature>
<proteinExistence type="predicted"/>
<name>A0A7W7HTV3_9ACTN</name>
<gene>
    <name evidence="3" type="ORF">BJ971_001264</name>
</gene>
<reference evidence="3 4" key="1">
    <citation type="submission" date="2020-08" db="EMBL/GenBank/DDBJ databases">
        <title>Sequencing the genomes of 1000 actinobacteria strains.</title>
        <authorList>
            <person name="Klenk H.-P."/>
        </authorList>
    </citation>
    <scope>NUCLEOTIDE SEQUENCE [LARGE SCALE GENOMIC DNA]</scope>
    <source>
        <strain evidence="3 4">DSM 43149</strain>
    </source>
</reference>
<accession>A0A7W7HTV3</accession>
<evidence type="ECO:0000256" key="2">
    <source>
        <dbReference type="SAM" id="Phobius"/>
    </source>
</evidence>
<feature type="compositionally biased region" description="Low complexity" evidence="1">
    <location>
        <begin position="105"/>
        <end position="125"/>
    </location>
</feature>
<dbReference type="EMBL" id="JACHNH010000001">
    <property type="protein sequence ID" value="MBB4760708.1"/>
    <property type="molecule type" value="Genomic_DNA"/>
</dbReference>
<keyword evidence="2" id="KW-0812">Transmembrane</keyword>
<keyword evidence="4" id="KW-1185">Reference proteome</keyword>
<keyword evidence="2" id="KW-0472">Membrane</keyword>
<dbReference type="Proteomes" id="UP000578112">
    <property type="component" value="Unassembled WGS sequence"/>
</dbReference>
<feature type="compositionally biased region" description="Polar residues" evidence="1">
    <location>
        <begin position="126"/>
        <end position="145"/>
    </location>
</feature>
<feature type="transmembrane region" description="Helical" evidence="2">
    <location>
        <begin position="51"/>
        <end position="69"/>
    </location>
</feature>
<evidence type="ECO:0000313" key="4">
    <source>
        <dbReference type="Proteomes" id="UP000578112"/>
    </source>
</evidence>
<feature type="transmembrane region" description="Helical" evidence="2">
    <location>
        <begin position="20"/>
        <end position="39"/>
    </location>
</feature>
<evidence type="ECO:0000256" key="1">
    <source>
        <dbReference type="SAM" id="MobiDB-lite"/>
    </source>
</evidence>
<feature type="compositionally biased region" description="Polar residues" evidence="1">
    <location>
        <begin position="1"/>
        <end position="11"/>
    </location>
</feature>
<organism evidence="3 4">
    <name type="scientific">Actinoplanes digitatis</name>
    <dbReference type="NCBI Taxonomy" id="1868"/>
    <lineage>
        <taxon>Bacteria</taxon>
        <taxon>Bacillati</taxon>
        <taxon>Actinomycetota</taxon>
        <taxon>Actinomycetes</taxon>
        <taxon>Micromonosporales</taxon>
        <taxon>Micromonosporaceae</taxon>
        <taxon>Actinoplanes</taxon>
    </lineage>
</organism>